<dbReference type="AlphaFoldDB" id="A0AAV4N8H3"/>
<proteinExistence type="predicted"/>
<comment type="caution">
    <text evidence="1">The sequence shown here is derived from an EMBL/GenBank/DDBJ whole genome shotgun (WGS) entry which is preliminary data.</text>
</comment>
<keyword evidence="2" id="KW-1185">Reference proteome</keyword>
<reference evidence="1 2" key="1">
    <citation type="submission" date="2021-06" db="EMBL/GenBank/DDBJ databases">
        <title>Caerostris extrusa draft genome.</title>
        <authorList>
            <person name="Kono N."/>
            <person name="Arakawa K."/>
        </authorList>
    </citation>
    <scope>NUCLEOTIDE SEQUENCE [LARGE SCALE GENOMIC DNA]</scope>
</reference>
<sequence length="107" mass="12135">MIAHTDITDMINVLHHSVPGAKSNNRNTCCVVLHCKIGQQFFDELQLIEEILGTNRSRTVNQNTSSSSLLGDFLRVLNLLLEHGTQNIHFDFRSGWAISREQSWNSL</sequence>
<evidence type="ECO:0000313" key="1">
    <source>
        <dbReference type="EMBL" id="GIX79782.1"/>
    </source>
</evidence>
<organism evidence="1 2">
    <name type="scientific">Caerostris extrusa</name>
    <name type="common">Bark spider</name>
    <name type="synonym">Caerostris bankana</name>
    <dbReference type="NCBI Taxonomy" id="172846"/>
    <lineage>
        <taxon>Eukaryota</taxon>
        <taxon>Metazoa</taxon>
        <taxon>Ecdysozoa</taxon>
        <taxon>Arthropoda</taxon>
        <taxon>Chelicerata</taxon>
        <taxon>Arachnida</taxon>
        <taxon>Araneae</taxon>
        <taxon>Araneomorphae</taxon>
        <taxon>Entelegynae</taxon>
        <taxon>Araneoidea</taxon>
        <taxon>Araneidae</taxon>
        <taxon>Caerostris</taxon>
    </lineage>
</organism>
<protein>
    <submittedName>
        <fullName evidence="1">Uncharacterized protein</fullName>
    </submittedName>
</protein>
<accession>A0AAV4N8H3</accession>
<gene>
    <name evidence="1" type="ORF">CEXT_686741</name>
</gene>
<dbReference type="Proteomes" id="UP001054945">
    <property type="component" value="Unassembled WGS sequence"/>
</dbReference>
<dbReference type="EMBL" id="BPLR01002971">
    <property type="protein sequence ID" value="GIX79782.1"/>
    <property type="molecule type" value="Genomic_DNA"/>
</dbReference>
<name>A0AAV4N8H3_CAEEX</name>
<evidence type="ECO:0000313" key="2">
    <source>
        <dbReference type="Proteomes" id="UP001054945"/>
    </source>
</evidence>